<dbReference type="InterPro" id="IPR050462">
    <property type="entry name" value="Retroviral_Gag-Pol_poly"/>
</dbReference>
<organism evidence="3 4">
    <name type="scientific">Hirundo rustica rustica</name>
    <dbReference type="NCBI Taxonomy" id="333673"/>
    <lineage>
        <taxon>Eukaryota</taxon>
        <taxon>Metazoa</taxon>
        <taxon>Chordata</taxon>
        <taxon>Craniata</taxon>
        <taxon>Vertebrata</taxon>
        <taxon>Euteleostomi</taxon>
        <taxon>Archelosauria</taxon>
        <taxon>Archosauria</taxon>
        <taxon>Dinosauria</taxon>
        <taxon>Saurischia</taxon>
        <taxon>Theropoda</taxon>
        <taxon>Coelurosauria</taxon>
        <taxon>Aves</taxon>
        <taxon>Neognathae</taxon>
        <taxon>Neoaves</taxon>
        <taxon>Telluraves</taxon>
        <taxon>Australaves</taxon>
        <taxon>Passeriformes</taxon>
        <taxon>Sylvioidea</taxon>
        <taxon>Hirundinidae</taxon>
        <taxon>Hirundo</taxon>
    </lineage>
</organism>
<feature type="compositionally biased region" description="Low complexity" evidence="1">
    <location>
        <begin position="116"/>
        <end position="126"/>
    </location>
</feature>
<evidence type="ECO:0000256" key="1">
    <source>
        <dbReference type="SAM" id="MobiDB-lite"/>
    </source>
</evidence>
<dbReference type="EMBL" id="QRBI01000178">
    <property type="protein sequence ID" value="RMB96242.1"/>
    <property type="molecule type" value="Genomic_DNA"/>
</dbReference>
<name>A0A3M0J611_HIRRU</name>
<evidence type="ECO:0000256" key="2">
    <source>
        <dbReference type="SAM" id="SignalP"/>
    </source>
</evidence>
<dbReference type="SUPFAM" id="SSF56672">
    <property type="entry name" value="DNA/RNA polymerases"/>
    <property type="match status" value="1"/>
</dbReference>
<reference evidence="3 4" key="1">
    <citation type="submission" date="2018-07" db="EMBL/GenBank/DDBJ databases">
        <title>A high quality draft genome assembly of the barn swallow (H. rustica rustica).</title>
        <authorList>
            <person name="Formenti G."/>
            <person name="Chiara M."/>
            <person name="Poveda L."/>
            <person name="Francoijs K.-J."/>
            <person name="Bonisoli-Alquati A."/>
            <person name="Canova L."/>
            <person name="Gianfranceschi L."/>
            <person name="Horner D.S."/>
            <person name="Saino N."/>
        </authorList>
    </citation>
    <scope>NUCLEOTIDE SEQUENCE [LARGE SCALE GENOMIC DNA]</scope>
    <source>
        <strain evidence="3">Chelidonia</strain>
        <tissue evidence="3">Blood</tissue>
    </source>
</reference>
<feature type="region of interest" description="Disordered" evidence="1">
    <location>
        <begin position="323"/>
        <end position="344"/>
    </location>
</feature>
<dbReference type="GO" id="GO:0016032">
    <property type="term" value="P:viral process"/>
    <property type="evidence" value="ECO:0007669"/>
    <property type="project" value="InterPro"/>
</dbReference>
<dbReference type="Gene3D" id="1.10.375.10">
    <property type="entry name" value="Human Immunodeficiency Virus Type 1 Capsid Protein"/>
    <property type="match status" value="1"/>
</dbReference>
<dbReference type="Gene3D" id="3.10.10.10">
    <property type="entry name" value="HIV Type 1 Reverse Transcriptase, subunit A, domain 1"/>
    <property type="match status" value="1"/>
</dbReference>
<dbReference type="AlphaFoldDB" id="A0A3M0J611"/>
<evidence type="ECO:0000313" key="3">
    <source>
        <dbReference type="EMBL" id="RMB96242.1"/>
    </source>
</evidence>
<dbReference type="Proteomes" id="UP000269221">
    <property type="component" value="Unassembled WGS sequence"/>
</dbReference>
<protein>
    <submittedName>
        <fullName evidence="3">Uncharacterized protein</fullName>
    </submittedName>
</protein>
<feature type="compositionally biased region" description="Basic residues" evidence="1">
    <location>
        <begin position="211"/>
        <end position="221"/>
    </location>
</feature>
<feature type="region of interest" description="Disordered" evidence="1">
    <location>
        <begin position="197"/>
        <end position="237"/>
    </location>
</feature>
<keyword evidence="4" id="KW-1185">Reference proteome</keyword>
<proteinExistence type="predicted"/>
<dbReference type="PANTHER" id="PTHR33166">
    <property type="entry name" value="GAG_P30 DOMAIN-CONTAINING PROTEIN"/>
    <property type="match status" value="1"/>
</dbReference>
<gene>
    <name evidence="3" type="ORF">DUI87_27305</name>
</gene>
<dbReference type="InterPro" id="IPR043502">
    <property type="entry name" value="DNA/RNA_pol_sf"/>
</dbReference>
<feature type="signal peptide" evidence="2">
    <location>
        <begin position="1"/>
        <end position="22"/>
    </location>
</feature>
<dbReference type="InterPro" id="IPR008919">
    <property type="entry name" value="Retrov_capsid_N"/>
</dbReference>
<feature type="region of interest" description="Disordered" evidence="1">
    <location>
        <begin position="84"/>
        <end position="177"/>
    </location>
</feature>
<feature type="chain" id="PRO_5018043848" evidence="2">
    <location>
        <begin position="23"/>
        <end position="512"/>
    </location>
</feature>
<sequence>MLPGLGGFVLGFVCLGWGLASAAGEVRDHVIWPIFGTFEEWICNALVSYVKLRKNKEEYEYARIWERTDTKLLPVRLKNPTGISSDKWEPLDNLPPPYLMPPPQPAQNLGAPPEPSGSGLPPLQGIPAPPLIASAPPPGLQSPQAVVQPPPSGLPPPLEPTPVPQPFWQGAQPPMPQDPLLNPPLPELELASFLSPAAQVPQNPLESRHTPPARRTRRQLKKLNGLESENEGERNNLLPLQEVPTAPRIIGYINVPINTSDVRAFKKEMGKLMDDPLGVAERLDEFLGTSIYSYENLTAILRSLFNTEEREMIRQARMRDWECRNTQSTPGDQKWPSQDPQWNTQTEEGCQISKDSMIVTGAKGEPFKVPVVKNVEIESENKIYLGDMLLVEEADYNLLGRDLMVALGINLIVKDSRLLVSLYKLTLEDEKKINQKVWHTGREAGKLDMEPISIEIERPEDPIRVKQYPISLEGRRALKPIIEDLIAKGILEPCMSRHNTPILAIRKTDGSY</sequence>
<accession>A0A3M0J611</accession>
<feature type="compositionally biased region" description="Polar residues" evidence="1">
    <location>
        <begin position="324"/>
        <end position="344"/>
    </location>
</feature>
<feature type="compositionally biased region" description="Pro residues" evidence="1">
    <location>
        <begin position="148"/>
        <end position="165"/>
    </location>
</feature>
<comment type="caution">
    <text evidence="3">The sequence shown here is derived from an EMBL/GenBank/DDBJ whole genome shotgun (WGS) entry which is preliminary data.</text>
</comment>
<keyword evidence="2" id="KW-0732">Signal</keyword>
<feature type="compositionally biased region" description="Pro residues" evidence="1">
    <location>
        <begin position="127"/>
        <end position="140"/>
    </location>
</feature>
<evidence type="ECO:0000313" key="4">
    <source>
        <dbReference type="Proteomes" id="UP000269221"/>
    </source>
</evidence>
<feature type="compositionally biased region" description="Pro residues" evidence="1">
    <location>
        <begin position="93"/>
        <end position="105"/>
    </location>
</feature>
<dbReference type="SUPFAM" id="SSF47943">
    <property type="entry name" value="Retrovirus capsid protein, N-terminal core domain"/>
    <property type="match status" value="1"/>
</dbReference>